<gene>
    <name evidence="5" type="ORF">GS601_17650</name>
</gene>
<evidence type="ECO:0000313" key="6">
    <source>
        <dbReference type="Proteomes" id="UP000646053"/>
    </source>
</evidence>
<accession>A0A8J7Z3J4</accession>
<evidence type="ECO:0000256" key="2">
    <source>
        <dbReference type="ARBA" id="ARBA00022963"/>
    </source>
</evidence>
<sequence>MHDCFTDFTPRLQQGRLARRIPVNRLRLLQAVPFLAGSLLSIALSSLPAKGAERLYLSYGVLERSVSVSALEDYARTGNLDQDLYVYSQYASDQQLATLRKALTTRASLSPIAVSQFLYTPQGEILLRRLGEVIQPESRDTGFYAIRAALILASADPEGITPLNVFRRFPTRGIRIDLQKSLEIAGDLGNLIDRTNQATAAISRLADQNDTPFPNPTLADLAARGTFGVQKETLRLVDRRRNIVSALGGDRVLPVDVYLPQSRRQALPSSVPVVVISHGLGSDRMTFAYLAEHLASHGFAVAIPEHPGSNAKQLQALIAGTASEVASPREFIDRPSDIKFLLDELTRRARSDARYGRLNLQGVGVLGQSFGGYTVFALAGAPLNFAKLRQDCTPTALANTLNISLALQCRVLALPREDYTLSDPRVRAVFAINPINSGVFGQTGLSQIQVPTFVVGGNADTIAPALPEQIQPFTWLQAPDRYFALIDRGTHFSTLGDSQDEGIPVPPEVIGPSPAIARRYINALSLAFFSTYVAGQANYRPYLSSTYANFLSQPPLKLSLVQMLEEQQLR</sequence>
<evidence type="ECO:0000313" key="5">
    <source>
        <dbReference type="EMBL" id="NDJ19089.1"/>
    </source>
</evidence>
<dbReference type="PANTHER" id="PTHR10272:SF13">
    <property type="entry name" value="POLY(ETHYLENE TEREPHTHALATE) HYDROLASE"/>
    <property type="match status" value="1"/>
</dbReference>
<comment type="caution">
    <text evidence="5">The sequence shown here is derived from an EMBL/GenBank/DDBJ whole genome shotgun (WGS) entry which is preliminary data.</text>
</comment>
<name>A0A8J7Z3J4_9CYAN</name>
<dbReference type="Pfam" id="PF03403">
    <property type="entry name" value="PAF-AH_p_II"/>
    <property type="match status" value="1"/>
</dbReference>
<dbReference type="Gene3D" id="3.40.50.1820">
    <property type="entry name" value="alpha/beta hydrolase"/>
    <property type="match status" value="1"/>
</dbReference>
<dbReference type="GO" id="GO:0003847">
    <property type="term" value="F:1-alkyl-2-acetylglycerophosphocholine esterase activity"/>
    <property type="evidence" value="ECO:0007669"/>
    <property type="project" value="TreeGrafter"/>
</dbReference>
<dbReference type="InterPro" id="IPR010802">
    <property type="entry name" value="DUF1400"/>
</dbReference>
<dbReference type="EMBL" id="WVIE01000024">
    <property type="protein sequence ID" value="NDJ19089.1"/>
    <property type="molecule type" value="Genomic_DNA"/>
</dbReference>
<dbReference type="InterPro" id="IPR029058">
    <property type="entry name" value="AB_hydrolase_fold"/>
</dbReference>
<organism evidence="5 6">
    <name type="scientific">Myxacorys almedinensis A</name>
    <dbReference type="NCBI Taxonomy" id="2690445"/>
    <lineage>
        <taxon>Bacteria</taxon>
        <taxon>Bacillati</taxon>
        <taxon>Cyanobacteriota</taxon>
        <taxon>Cyanophyceae</taxon>
        <taxon>Leptolyngbyales</taxon>
        <taxon>Leptolyngbyaceae</taxon>
        <taxon>Myxacorys</taxon>
        <taxon>Myxacorys almedinensis</taxon>
    </lineage>
</organism>
<keyword evidence="2" id="KW-0442">Lipid degradation</keyword>
<keyword evidence="3" id="KW-0443">Lipid metabolism</keyword>
<proteinExistence type="predicted"/>
<dbReference type="AlphaFoldDB" id="A0A8J7Z3J4"/>
<dbReference type="GO" id="GO:0016042">
    <property type="term" value="P:lipid catabolic process"/>
    <property type="evidence" value="ECO:0007669"/>
    <property type="project" value="UniProtKB-KW"/>
</dbReference>
<evidence type="ECO:0000259" key="4">
    <source>
        <dbReference type="Pfam" id="PF07176"/>
    </source>
</evidence>
<dbReference type="Proteomes" id="UP000646053">
    <property type="component" value="Unassembled WGS sequence"/>
</dbReference>
<feature type="domain" description="DUF1400" evidence="4">
    <location>
        <begin position="52"/>
        <end position="177"/>
    </location>
</feature>
<dbReference type="Pfam" id="PF07176">
    <property type="entry name" value="DUF1400"/>
    <property type="match status" value="1"/>
</dbReference>
<evidence type="ECO:0000256" key="3">
    <source>
        <dbReference type="ARBA" id="ARBA00023098"/>
    </source>
</evidence>
<protein>
    <submittedName>
        <fullName evidence="5">Alpha/beta hydrolase</fullName>
    </submittedName>
</protein>
<reference evidence="5" key="1">
    <citation type="submission" date="2019-12" db="EMBL/GenBank/DDBJ databases">
        <title>High-Quality draft genome sequences of three cyanobacteria isolated from the limestone walls of the Old Cathedral of Coimbra.</title>
        <authorList>
            <person name="Tiago I."/>
            <person name="Soares F."/>
            <person name="Portugal A."/>
        </authorList>
    </citation>
    <scope>NUCLEOTIDE SEQUENCE</scope>
    <source>
        <strain evidence="5">A</strain>
    </source>
</reference>
<keyword evidence="1 5" id="KW-0378">Hydrolase</keyword>
<keyword evidence="6" id="KW-1185">Reference proteome</keyword>
<dbReference type="PANTHER" id="PTHR10272">
    <property type="entry name" value="PLATELET-ACTIVATING FACTOR ACETYLHYDROLASE"/>
    <property type="match status" value="1"/>
</dbReference>
<dbReference type="SUPFAM" id="SSF53474">
    <property type="entry name" value="alpha/beta-Hydrolases"/>
    <property type="match status" value="1"/>
</dbReference>
<evidence type="ECO:0000256" key="1">
    <source>
        <dbReference type="ARBA" id="ARBA00022801"/>
    </source>
</evidence>
<dbReference type="RefSeq" id="WP_162424615.1">
    <property type="nucleotide sequence ID" value="NZ_WVIE01000024.1"/>
</dbReference>